<feature type="compositionally biased region" description="Basic and acidic residues" evidence="2">
    <location>
        <begin position="226"/>
        <end position="236"/>
    </location>
</feature>
<proteinExistence type="predicted"/>
<evidence type="ECO:0000313" key="4">
    <source>
        <dbReference type="Proteomes" id="UP000741360"/>
    </source>
</evidence>
<name>A0A932GQX1_UNCTE</name>
<organism evidence="3 4">
    <name type="scientific">Tectimicrobiota bacterium</name>
    <dbReference type="NCBI Taxonomy" id="2528274"/>
    <lineage>
        <taxon>Bacteria</taxon>
        <taxon>Pseudomonadati</taxon>
        <taxon>Nitrospinota/Tectimicrobiota group</taxon>
        <taxon>Candidatus Tectimicrobiota</taxon>
    </lineage>
</organism>
<dbReference type="Gene3D" id="3.40.50.10540">
    <property type="entry name" value="Crotonobetainyl-coa:carnitine coa-transferase, domain 1"/>
    <property type="match status" value="1"/>
</dbReference>
<accession>A0A932GQX1</accession>
<protein>
    <submittedName>
        <fullName evidence="3">CoA transferase</fullName>
    </submittedName>
</protein>
<dbReference type="GO" id="GO:0008410">
    <property type="term" value="F:CoA-transferase activity"/>
    <property type="evidence" value="ECO:0007669"/>
    <property type="project" value="TreeGrafter"/>
</dbReference>
<dbReference type="SUPFAM" id="SSF89796">
    <property type="entry name" value="CoA-transferase family III (CaiB/BaiF)"/>
    <property type="match status" value="1"/>
</dbReference>
<dbReference type="PANTHER" id="PTHR48207:SF3">
    <property type="entry name" value="SUCCINATE--HYDROXYMETHYLGLUTARATE COA-TRANSFERASE"/>
    <property type="match status" value="1"/>
</dbReference>
<evidence type="ECO:0000256" key="1">
    <source>
        <dbReference type="ARBA" id="ARBA00022679"/>
    </source>
</evidence>
<dbReference type="AlphaFoldDB" id="A0A932GQX1"/>
<dbReference type="InterPro" id="IPR003673">
    <property type="entry name" value="CoA-Trfase_fam_III"/>
</dbReference>
<comment type="caution">
    <text evidence="3">The sequence shown here is derived from an EMBL/GenBank/DDBJ whole genome shotgun (WGS) entry which is preliminary data.</text>
</comment>
<keyword evidence="1 3" id="KW-0808">Transferase</keyword>
<dbReference type="PANTHER" id="PTHR48207">
    <property type="entry name" value="SUCCINATE--HYDROXYMETHYLGLUTARATE COA-TRANSFERASE"/>
    <property type="match status" value="1"/>
</dbReference>
<dbReference type="InterPro" id="IPR050483">
    <property type="entry name" value="CoA-transferase_III_domain"/>
</dbReference>
<sequence length="256" mass="27621">MDKVPNQPEGILAPYRVLDLTDDLGFLCGKILGDMGADVIKVEPPGGDPSRSIGPFVDGVLDPEKSLYWFAYNTSKRGITLNITEKTGQELFKRLVRKADFVLESFPPGTLAGWGLGYEVLKQETPRLVLTSITPFGQSGPYSGYKAHDIEIMATSGAMSLSGERNGPPLRISLPQSPMWTGMHAAAGTLMAHYERELSGEGQHVDVSAQASTLSSLAHAPACWDLNRDDPHRQDEPGDGEMDGQQGDGPRSPKGD</sequence>
<evidence type="ECO:0000313" key="3">
    <source>
        <dbReference type="EMBL" id="MBI3015526.1"/>
    </source>
</evidence>
<evidence type="ECO:0000256" key="2">
    <source>
        <dbReference type="SAM" id="MobiDB-lite"/>
    </source>
</evidence>
<dbReference type="Pfam" id="PF02515">
    <property type="entry name" value="CoA_transf_3"/>
    <property type="match status" value="1"/>
</dbReference>
<dbReference type="EMBL" id="JACPSX010000207">
    <property type="protein sequence ID" value="MBI3015526.1"/>
    <property type="molecule type" value="Genomic_DNA"/>
</dbReference>
<dbReference type="Proteomes" id="UP000741360">
    <property type="component" value="Unassembled WGS sequence"/>
</dbReference>
<feature type="region of interest" description="Disordered" evidence="2">
    <location>
        <begin position="222"/>
        <end position="256"/>
    </location>
</feature>
<dbReference type="InterPro" id="IPR023606">
    <property type="entry name" value="CoA-Trfase_III_dom_1_sf"/>
</dbReference>
<reference evidence="3" key="1">
    <citation type="submission" date="2020-07" db="EMBL/GenBank/DDBJ databases">
        <title>Huge and variable diversity of episymbiotic CPR bacteria and DPANN archaea in groundwater ecosystems.</title>
        <authorList>
            <person name="He C.Y."/>
            <person name="Keren R."/>
            <person name="Whittaker M."/>
            <person name="Farag I.F."/>
            <person name="Doudna J."/>
            <person name="Cate J.H.D."/>
            <person name="Banfield J.F."/>
        </authorList>
    </citation>
    <scope>NUCLEOTIDE SEQUENCE</scope>
    <source>
        <strain evidence="3">NC_groundwater_717_Ag_S-0.2um_59_8</strain>
    </source>
</reference>
<gene>
    <name evidence="3" type="ORF">HYY65_10805</name>
</gene>